<evidence type="ECO:0000256" key="4">
    <source>
        <dbReference type="ARBA" id="ARBA00023242"/>
    </source>
</evidence>
<dbReference type="Pfam" id="PF25781">
    <property type="entry name" value="TPR_TEX10"/>
    <property type="match status" value="1"/>
</dbReference>
<evidence type="ECO:0000256" key="1">
    <source>
        <dbReference type="ARBA" id="ARBA00004604"/>
    </source>
</evidence>
<keyword evidence="9" id="KW-1185">Reference proteome</keyword>
<dbReference type="GO" id="GO:0005634">
    <property type="term" value="C:nucleus"/>
    <property type="evidence" value="ECO:0007669"/>
    <property type="project" value="UniProtKB-SubCell"/>
</dbReference>
<dbReference type="Pfam" id="PF12333">
    <property type="entry name" value="Ipi1_N"/>
    <property type="match status" value="1"/>
</dbReference>
<feature type="region of interest" description="Disordered" evidence="5">
    <location>
        <begin position="1"/>
        <end position="21"/>
    </location>
</feature>
<reference evidence="9" key="1">
    <citation type="submission" date="2016-04" db="EMBL/GenBank/DDBJ databases">
        <title>Cephalotus genome sequencing.</title>
        <authorList>
            <person name="Fukushima K."/>
            <person name="Hasebe M."/>
            <person name="Fang X."/>
        </authorList>
    </citation>
    <scope>NUCLEOTIDE SEQUENCE [LARGE SCALE GENOMIC DNA]</scope>
    <source>
        <strain evidence="9">cv. St1</strain>
    </source>
</reference>
<gene>
    <name evidence="8" type="ORF">CFOL_v3_00853</name>
</gene>
<feature type="compositionally biased region" description="Basic residues" evidence="5">
    <location>
        <begin position="1"/>
        <end position="13"/>
    </location>
</feature>
<dbReference type="EMBL" id="BDDD01000027">
    <property type="protein sequence ID" value="GAV57315.1"/>
    <property type="molecule type" value="Genomic_DNA"/>
</dbReference>
<dbReference type="InterPro" id="IPR057949">
    <property type="entry name" value="TPR_TEX10"/>
</dbReference>
<dbReference type="FunCoup" id="A0A1Q3ANW9">
    <property type="interactions" value="2223"/>
</dbReference>
<dbReference type="PANTHER" id="PTHR16056:SF2">
    <property type="entry name" value="TESTIS-EXPRESSED PROTEIN 10"/>
    <property type="match status" value="1"/>
</dbReference>
<dbReference type="Gene3D" id="1.25.10.10">
    <property type="entry name" value="Leucine-rich Repeat Variant"/>
    <property type="match status" value="1"/>
</dbReference>
<organism evidence="8 9">
    <name type="scientific">Cephalotus follicularis</name>
    <name type="common">Albany pitcher plant</name>
    <dbReference type="NCBI Taxonomy" id="3775"/>
    <lineage>
        <taxon>Eukaryota</taxon>
        <taxon>Viridiplantae</taxon>
        <taxon>Streptophyta</taxon>
        <taxon>Embryophyta</taxon>
        <taxon>Tracheophyta</taxon>
        <taxon>Spermatophyta</taxon>
        <taxon>Magnoliopsida</taxon>
        <taxon>eudicotyledons</taxon>
        <taxon>Gunneridae</taxon>
        <taxon>Pentapetalae</taxon>
        <taxon>rosids</taxon>
        <taxon>fabids</taxon>
        <taxon>Oxalidales</taxon>
        <taxon>Cephalotaceae</taxon>
        <taxon>Cephalotus</taxon>
    </lineage>
</organism>
<feature type="domain" description="TEX10-like TPR repeats" evidence="7">
    <location>
        <begin position="496"/>
        <end position="640"/>
    </location>
</feature>
<evidence type="ECO:0000259" key="6">
    <source>
        <dbReference type="Pfam" id="PF12333"/>
    </source>
</evidence>
<proteinExistence type="inferred from homology"/>
<evidence type="ECO:0000256" key="2">
    <source>
        <dbReference type="ARBA" id="ARBA00004642"/>
    </source>
</evidence>
<evidence type="ECO:0000313" key="8">
    <source>
        <dbReference type="EMBL" id="GAV57315.1"/>
    </source>
</evidence>
<dbReference type="PANTHER" id="PTHR16056">
    <property type="entry name" value="REGULATOR OF MICROTUBULE DYNAMICS PROTEIN"/>
    <property type="match status" value="1"/>
</dbReference>
<accession>A0A1Q3ANW9</accession>
<comment type="subcellular location">
    <subcellularLocation>
        <location evidence="1">Nucleus</location>
        <location evidence="1">Nucleolus</location>
    </subcellularLocation>
    <subcellularLocation>
        <location evidence="2">Nucleus</location>
        <location evidence="2">Nucleoplasm</location>
    </subcellularLocation>
</comment>
<evidence type="ECO:0000313" key="9">
    <source>
        <dbReference type="Proteomes" id="UP000187406"/>
    </source>
</evidence>
<keyword evidence="4" id="KW-0539">Nucleus</keyword>
<feature type="domain" description="Pre-rRNA-processing protein Ipi1 N-terminal" evidence="6">
    <location>
        <begin position="146"/>
        <end position="208"/>
    </location>
</feature>
<sequence length="875" mass="99778">MTRSKAPSKKQQKRGIDFKKIKRKIGRKLPPAKNATNTEIKSKAIVLPEQSVASEKTGLAVSKKGLTLKELLQQTSHYSSKVRRDGLMGIKDLITRYPSELMLHRYAIIEKLRERVSDDDRVVRETLFQLLKTVVFPACKEDNRGPFVSLMMTYIFNAMTHLAIDVRLMAFNFFDLVMQFYPSCFSLYTEKILQNYEDILHKNQFYIEEKGKLKNVLDGLVRCLSLLPCDKKEIYSCEKNVAGQGILQAFESDVPTETSAFSIITEKLKDLVPVLVNCFQDFIPLVHTTLPLDAQSFDCMLSILKSIDLAVRFFFYGIHKGKPVSQLPIEEPDVTMWDQSISLVLKKLLSVFPVNPKHHLSERGDDRYFILNIMITVIFLHCSECICPPAALLEKYLDFIESALLGKICSATRSGKAAWEKHLLLLLPFISKLVFQLERNWRSHLLQAFTQTFKVCNPESSLKLACLSTIEEIVIPGKDTAFPGSSNPEILDFQIIWIRELPLLLNLLGDKLPSSSQYVLLLLLRLGQCASLNSSLEWEYNNLQYSLLEFYGTCQEGDIYYGPFIRLPRDTQELSICCLYYFSHLDSLLLKSIASSCLCPELEPFVLFRIIEVLHSAYKAGHIQIADHISFFVTLLTCFKVFPEDRHPAAESDEKISNPGTFKSLTSVVCSSLSQMGDDSLVFQIVEKVLIEKISLKPPVDNACAMLRMLSMLDSKPTRLSGQSIITLSNFVAGYLVDVVQRIPEDDDEPTVSTYRYYLLPCFFFFDRSYQLLRLVLDALLSFITESRSPHLSHTCTQYAKDHSGRMVAIASVLVLMHKDVKVREIFSSFKAEIKLLLQSMFSFQSSEAVHMDIEERHRIKCAYDRLQIVTKYGT</sequence>
<dbReference type="InParanoid" id="A0A1Q3ANW9"/>
<name>A0A1Q3ANW9_CEPFO</name>
<dbReference type="STRING" id="3775.A0A1Q3ANW9"/>
<comment type="similarity">
    <text evidence="3">Belongs to the IPI1/TEX10 family.</text>
</comment>
<dbReference type="AlphaFoldDB" id="A0A1Q3ANW9"/>
<comment type="caution">
    <text evidence="8">The sequence shown here is derived from an EMBL/GenBank/DDBJ whole genome shotgun (WGS) entry which is preliminary data.</text>
</comment>
<evidence type="ECO:0000256" key="3">
    <source>
        <dbReference type="ARBA" id="ARBA00006427"/>
    </source>
</evidence>
<evidence type="ECO:0000259" key="7">
    <source>
        <dbReference type="Pfam" id="PF25781"/>
    </source>
</evidence>
<dbReference type="InterPro" id="IPR016024">
    <property type="entry name" value="ARM-type_fold"/>
</dbReference>
<dbReference type="Proteomes" id="UP000187406">
    <property type="component" value="Unassembled WGS sequence"/>
</dbReference>
<dbReference type="FunFam" id="1.25.10.10:FF:000348">
    <property type="entry name" value="uncharacterized protein LOC106763108 isoform X2"/>
    <property type="match status" value="1"/>
</dbReference>
<dbReference type="InterPro" id="IPR024679">
    <property type="entry name" value="Ipi1_N"/>
</dbReference>
<protein>
    <submittedName>
        <fullName evidence="8">Ipi1_N domain-containing protein</fullName>
    </submittedName>
</protein>
<dbReference type="OrthoDB" id="361362at2759"/>
<dbReference type="InterPro" id="IPR011989">
    <property type="entry name" value="ARM-like"/>
</dbReference>
<dbReference type="SUPFAM" id="SSF48371">
    <property type="entry name" value="ARM repeat"/>
    <property type="match status" value="1"/>
</dbReference>
<evidence type="ECO:0000256" key="5">
    <source>
        <dbReference type="SAM" id="MobiDB-lite"/>
    </source>
</evidence>